<evidence type="ECO:0000259" key="1">
    <source>
        <dbReference type="Pfam" id="PF12867"/>
    </source>
</evidence>
<dbReference type="Proteomes" id="UP000712713">
    <property type="component" value="Unassembled WGS sequence"/>
</dbReference>
<dbReference type="InterPro" id="IPR034660">
    <property type="entry name" value="DinB/YfiT-like"/>
</dbReference>
<feature type="domain" description="DinB-like" evidence="1">
    <location>
        <begin position="57"/>
        <end position="171"/>
    </location>
</feature>
<proteinExistence type="predicted"/>
<dbReference type="EMBL" id="DYZF01000208">
    <property type="protein sequence ID" value="HJE51972.1"/>
    <property type="molecule type" value="Genomic_DNA"/>
</dbReference>
<gene>
    <name evidence="2" type="ORF">K8V15_08350</name>
</gene>
<accession>A0A921EPR5</accession>
<comment type="caution">
    <text evidence="2">The sequence shown here is derived from an EMBL/GenBank/DDBJ whole genome shotgun (WGS) entry which is preliminary data.</text>
</comment>
<name>A0A921EPR5_9ACTN</name>
<dbReference type="Gene3D" id="1.20.120.450">
    <property type="entry name" value="dinb family like domain"/>
    <property type="match status" value="1"/>
</dbReference>
<reference evidence="2" key="2">
    <citation type="submission" date="2021-09" db="EMBL/GenBank/DDBJ databases">
        <authorList>
            <person name="Gilroy R."/>
        </authorList>
    </citation>
    <scope>NUCLEOTIDE SEQUENCE</scope>
    <source>
        <strain evidence="2">ChiGjej3B3-7470</strain>
    </source>
</reference>
<dbReference type="Pfam" id="PF12867">
    <property type="entry name" value="DinB_2"/>
    <property type="match status" value="1"/>
</dbReference>
<dbReference type="AlphaFoldDB" id="A0A921EPR5"/>
<organism evidence="2 3">
    <name type="scientific">Tessaracoccus flavescens</name>
    <dbReference type="NCBI Taxonomy" id="399497"/>
    <lineage>
        <taxon>Bacteria</taxon>
        <taxon>Bacillati</taxon>
        <taxon>Actinomycetota</taxon>
        <taxon>Actinomycetes</taxon>
        <taxon>Propionibacteriales</taxon>
        <taxon>Propionibacteriaceae</taxon>
        <taxon>Tessaracoccus</taxon>
    </lineage>
</organism>
<evidence type="ECO:0000313" key="2">
    <source>
        <dbReference type="EMBL" id="HJE51972.1"/>
    </source>
</evidence>
<protein>
    <submittedName>
        <fullName evidence="2">DinB family protein</fullName>
    </submittedName>
</protein>
<evidence type="ECO:0000313" key="3">
    <source>
        <dbReference type="Proteomes" id="UP000712713"/>
    </source>
</evidence>
<dbReference type="InterPro" id="IPR024775">
    <property type="entry name" value="DinB-like"/>
</dbReference>
<sequence length="180" mass="19811">MTTDAPHPTTPETRDWTIVLTEGCEQCGYVPSSPHDSSSRLAAAAAEWPTVLASPDVAKRPAPHTWSPLEYAAHARDMVQLLGTRVADMLTTDDPQFEDWDGDAKAIELEYWKAEPAQIASDIELATRHTRAVLARIGVDDWDRPGHRSDGVAFTVATMCQYLVHDVEHHLMDARLGAGI</sequence>
<reference evidence="2" key="1">
    <citation type="journal article" date="2021" name="PeerJ">
        <title>Extensive microbial diversity within the chicken gut microbiome revealed by metagenomics and culture.</title>
        <authorList>
            <person name="Gilroy R."/>
            <person name="Ravi A."/>
            <person name="Getino M."/>
            <person name="Pursley I."/>
            <person name="Horton D.L."/>
            <person name="Alikhan N.F."/>
            <person name="Baker D."/>
            <person name="Gharbi K."/>
            <person name="Hall N."/>
            <person name="Watson M."/>
            <person name="Adriaenssens E.M."/>
            <person name="Foster-Nyarko E."/>
            <person name="Jarju S."/>
            <person name="Secka A."/>
            <person name="Antonio M."/>
            <person name="Oren A."/>
            <person name="Chaudhuri R.R."/>
            <person name="La Ragione R."/>
            <person name="Hildebrand F."/>
            <person name="Pallen M.J."/>
        </authorList>
    </citation>
    <scope>NUCLEOTIDE SEQUENCE</scope>
    <source>
        <strain evidence="2">ChiGjej3B3-7470</strain>
    </source>
</reference>
<dbReference type="SUPFAM" id="SSF109854">
    <property type="entry name" value="DinB/YfiT-like putative metalloenzymes"/>
    <property type="match status" value="1"/>
</dbReference>